<evidence type="ECO:0000256" key="1">
    <source>
        <dbReference type="SAM" id="Coils"/>
    </source>
</evidence>
<name>A0A1H0ARH6_9BACI</name>
<keyword evidence="1" id="KW-0175">Coiled coil</keyword>
<dbReference type="RefSeq" id="WP_093856499.1">
    <property type="nucleotide sequence ID" value="NZ_BJVZ01000016.1"/>
</dbReference>
<accession>A0A1H0ARH6</accession>
<evidence type="ECO:0000313" key="3">
    <source>
        <dbReference type="Proteomes" id="UP000199334"/>
    </source>
</evidence>
<dbReference type="Proteomes" id="UP000199334">
    <property type="component" value="Unassembled WGS sequence"/>
</dbReference>
<feature type="coiled-coil region" evidence="1">
    <location>
        <begin position="26"/>
        <end position="56"/>
    </location>
</feature>
<keyword evidence="3" id="KW-1185">Reference proteome</keyword>
<protein>
    <submittedName>
        <fullName evidence="2">Uncharacterized protein</fullName>
    </submittedName>
</protein>
<dbReference type="AlphaFoldDB" id="A0A1H0ARH6"/>
<organism evidence="2 3">
    <name type="scientific">Tenuibacillus multivorans</name>
    <dbReference type="NCBI Taxonomy" id="237069"/>
    <lineage>
        <taxon>Bacteria</taxon>
        <taxon>Bacillati</taxon>
        <taxon>Bacillota</taxon>
        <taxon>Bacilli</taxon>
        <taxon>Bacillales</taxon>
        <taxon>Bacillaceae</taxon>
        <taxon>Tenuibacillus</taxon>
    </lineage>
</organism>
<evidence type="ECO:0000313" key="2">
    <source>
        <dbReference type="EMBL" id="SDN35971.1"/>
    </source>
</evidence>
<dbReference type="EMBL" id="FNIG01000004">
    <property type="protein sequence ID" value="SDN35971.1"/>
    <property type="molecule type" value="Genomic_DNA"/>
</dbReference>
<proteinExistence type="predicted"/>
<reference evidence="2 3" key="1">
    <citation type="submission" date="2016-10" db="EMBL/GenBank/DDBJ databases">
        <authorList>
            <person name="de Groot N.N."/>
        </authorList>
    </citation>
    <scope>NUCLEOTIDE SEQUENCE [LARGE SCALE GENOMIC DNA]</scope>
    <source>
        <strain evidence="2 3">CGMCC 1.3442</strain>
    </source>
</reference>
<gene>
    <name evidence="2" type="ORF">SAMN05216498_2040</name>
</gene>
<sequence length="159" mass="18908">MNKKVTISLIVVGMVLILFYLFSTNMNNKESTLKQAIENIEEIDNKESQINQIELQKIRNNSKFTLTIKSEEDINEIINKFENIQLIEYHGNTESIDFVNEFKIDLQYKGNLNTDFYVLKNYILLRDPRLHQDYKIVNSNTLYNFLSNQVYEWKNVNDQ</sequence>